<evidence type="ECO:0000256" key="3">
    <source>
        <dbReference type="PROSITE-ProRule" id="PRU00649"/>
    </source>
</evidence>
<dbReference type="SUPFAM" id="SSF47676">
    <property type="entry name" value="Conserved domain common to transcription factors TFIIS, elongin A, CRSP70"/>
    <property type="match status" value="1"/>
</dbReference>
<dbReference type="GO" id="GO:0072357">
    <property type="term" value="C:PTW/PP1 phosphatase complex"/>
    <property type="evidence" value="ECO:0007669"/>
    <property type="project" value="TreeGrafter"/>
</dbReference>
<dbReference type="Pfam" id="PF08711">
    <property type="entry name" value="Med26"/>
    <property type="match status" value="1"/>
</dbReference>
<dbReference type="InParanoid" id="F2TZI9"/>
<evidence type="ECO:0000256" key="4">
    <source>
        <dbReference type="SAM" id="MobiDB-lite"/>
    </source>
</evidence>
<dbReference type="eggNOG" id="ENOG502QQ2I">
    <property type="taxonomic scope" value="Eukaryota"/>
</dbReference>
<dbReference type="InterPro" id="IPR003617">
    <property type="entry name" value="TFIIS/CRSP70_N_sub"/>
</dbReference>
<dbReference type="GO" id="GO:0005634">
    <property type="term" value="C:nucleus"/>
    <property type="evidence" value="ECO:0007669"/>
    <property type="project" value="UniProtKB-SubCell"/>
</dbReference>
<dbReference type="RefSeq" id="XP_004997969.1">
    <property type="nucleotide sequence ID" value="XM_004997912.1"/>
</dbReference>
<gene>
    <name evidence="6" type="ORF">PTSG_01982</name>
</gene>
<organism evidence="7">
    <name type="scientific">Salpingoeca rosetta (strain ATCC 50818 / BSB-021)</name>
    <dbReference type="NCBI Taxonomy" id="946362"/>
    <lineage>
        <taxon>Eukaryota</taxon>
        <taxon>Choanoflagellata</taxon>
        <taxon>Craspedida</taxon>
        <taxon>Salpingoecidae</taxon>
        <taxon>Salpingoeca</taxon>
    </lineage>
</organism>
<dbReference type="Gene3D" id="1.20.930.10">
    <property type="entry name" value="Conserved domain common to transcription factors TFIIS, elongin A, CRSP70"/>
    <property type="match status" value="1"/>
</dbReference>
<accession>F2TZI9</accession>
<dbReference type="GeneID" id="16078565"/>
<evidence type="ECO:0000259" key="5">
    <source>
        <dbReference type="PROSITE" id="PS51319"/>
    </source>
</evidence>
<keyword evidence="7" id="KW-1185">Reference proteome</keyword>
<keyword evidence="2 3" id="KW-0539">Nucleus</keyword>
<evidence type="ECO:0000313" key="7">
    <source>
        <dbReference type="Proteomes" id="UP000007799"/>
    </source>
</evidence>
<dbReference type="PANTHER" id="PTHR46557:SF1">
    <property type="entry name" value="SERINE_THREONINE-PROTEIN PHOSPHATASE 1 REGULATORY SUBUNIT 10"/>
    <property type="match status" value="1"/>
</dbReference>
<dbReference type="KEGG" id="sre:PTSG_01982"/>
<name>F2TZI9_SALR5</name>
<feature type="compositionally biased region" description="Polar residues" evidence="4">
    <location>
        <begin position="304"/>
        <end position="318"/>
    </location>
</feature>
<feature type="domain" description="TFIIS N-terminal" evidence="5">
    <location>
        <begin position="79"/>
        <end position="150"/>
    </location>
</feature>
<proteinExistence type="predicted"/>
<dbReference type="SMART" id="SM00509">
    <property type="entry name" value="TFS2N"/>
    <property type="match status" value="1"/>
</dbReference>
<sequence length="335" mass="35625">MAAPRTPTMTSLMTWFKDNKDISATTDTENAARSKELLELLNKCREVAERSLALKMLAHLSKGPGQPIVSKCLHAGAWQTLFDWLTRARQTNQTAVLTALMETLQVLPVTLDLLTQNELARTVKQCRKIPEVSAKAKALVTKWKTIVTQTGAKSAAKPSPTTSTAQQPQSARPSTGVAAGAAAATAAKTAVKTATAKRRPSHDAEPQAKVARVKTEGTAQHLSEAQMRASGKFILKEEPGPSRAKTASGTDATVPVASRSFGKAQALDRPASTKSANTPHQCSNRQVAPSRNSGINHAFLGSDTDCSTAQTHWASTSDAESHGSPRSPAWATTTR</sequence>
<feature type="region of interest" description="Disordered" evidence="4">
    <location>
        <begin position="233"/>
        <end position="335"/>
    </location>
</feature>
<dbReference type="EMBL" id="GL832957">
    <property type="protein sequence ID" value="EGD79013.1"/>
    <property type="molecule type" value="Genomic_DNA"/>
</dbReference>
<comment type="subcellular location">
    <subcellularLocation>
        <location evidence="1 3">Nucleus</location>
    </subcellularLocation>
</comment>
<feature type="region of interest" description="Disordered" evidence="4">
    <location>
        <begin position="149"/>
        <end position="219"/>
    </location>
</feature>
<dbReference type="GO" id="GO:0000785">
    <property type="term" value="C:chromatin"/>
    <property type="evidence" value="ECO:0007669"/>
    <property type="project" value="TreeGrafter"/>
</dbReference>
<evidence type="ECO:0000256" key="1">
    <source>
        <dbReference type="ARBA" id="ARBA00004123"/>
    </source>
</evidence>
<reference evidence="6" key="1">
    <citation type="submission" date="2009-08" db="EMBL/GenBank/DDBJ databases">
        <title>Annotation of Salpingoeca rosetta.</title>
        <authorList>
            <consortium name="The Broad Institute Genome Sequencing Platform"/>
            <person name="Russ C."/>
            <person name="Cuomo C."/>
            <person name="Burger G."/>
            <person name="Gray M.W."/>
            <person name="Holland P.W.H."/>
            <person name="King N."/>
            <person name="Lang F.B.F."/>
            <person name="Roger A.J."/>
            <person name="Ruiz-Trillo I."/>
            <person name="Young S.K."/>
            <person name="Zeng Q."/>
            <person name="Gargeya S."/>
            <person name="Alvarado L."/>
            <person name="Berlin A."/>
            <person name="Chapman S.B."/>
            <person name="Chen Z."/>
            <person name="Freedman E."/>
            <person name="Gellesch M."/>
            <person name="Goldberg J."/>
            <person name="Griggs A."/>
            <person name="Gujja S."/>
            <person name="Heilman E."/>
            <person name="Heiman D."/>
            <person name="Howarth C."/>
            <person name="Mehta T."/>
            <person name="Neiman D."/>
            <person name="Pearson M."/>
            <person name="Roberts A."/>
            <person name="Saif S."/>
            <person name="Shea T."/>
            <person name="Shenoy N."/>
            <person name="Sisk P."/>
            <person name="Stolte C."/>
            <person name="Sykes S."/>
            <person name="White J."/>
            <person name="Yandava C."/>
            <person name="Haas B."/>
            <person name="Nusbaum C."/>
            <person name="Birren B."/>
        </authorList>
    </citation>
    <scope>NUCLEOTIDE SEQUENCE [LARGE SCALE GENOMIC DNA]</scope>
    <source>
        <strain evidence="6">ATCC 50818</strain>
    </source>
</reference>
<feature type="compositionally biased region" description="Polar residues" evidence="4">
    <location>
        <begin position="272"/>
        <end position="295"/>
    </location>
</feature>
<dbReference type="OrthoDB" id="21513at2759"/>
<dbReference type="Proteomes" id="UP000007799">
    <property type="component" value="Unassembled WGS sequence"/>
</dbReference>
<dbReference type="GO" id="GO:0008157">
    <property type="term" value="F:protein phosphatase 1 binding"/>
    <property type="evidence" value="ECO:0007669"/>
    <property type="project" value="TreeGrafter"/>
</dbReference>
<evidence type="ECO:0000313" key="6">
    <source>
        <dbReference type="EMBL" id="EGD79013.1"/>
    </source>
</evidence>
<evidence type="ECO:0000256" key="2">
    <source>
        <dbReference type="ARBA" id="ARBA00023242"/>
    </source>
</evidence>
<dbReference type="PANTHER" id="PTHR46557">
    <property type="entry name" value="SERINE/THREONINE-PROTEIN PHOSPHATASE 1 REGULATORY SUBUNIT 10-RELATED"/>
    <property type="match status" value="1"/>
</dbReference>
<dbReference type="InterPro" id="IPR017923">
    <property type="entry name" value="TFIIS_N"/>
</dbReference>
<dbReference type="AlphaFoldDB" id="F2TZI9"/>
<dbReference type="PROSITE" id="PS51319">
    <property type="entry name" value="TFIIS_N"/>
    <property type="match status" value="1"/>
</dbReference>
<protein>
    <recommendedName>
        <fullName evidence="5">TFIIS N-terminal domain-containing protein</fullName>
    </recommendedName>
</protein>
<feature type="compositionally biased region" description="Polar residues" evidence="4">
    <location>
        <begin position="159"/>
        <end position="173"/>
    </location>
</feature>
<dbReference type="InterPro" id="IPR035441">
    <property type="entry name" value="TFIIS/LEDGF_dom_sf"/>
</dbReference>
<feature type="compositionally biased region" description="Low complexity" evidence="4">
    <location>
        <begin position="175"/>
        <end position="194"/>
    </location>
</feature>
<dbReference type="STRING" id="946362.F2TZI9"/>